<keyword evidence="10" id="KW-1185">Reference proteome</keyword>
<accession>A0A9D4XWE0</accession>
<dbReference type="Gene3D" id="2.10.69.10">
    <property type="entry name" value="Cysteine Protease (Bromelain) Inhibitor, subunit H"/>
    <property type="match status" value="1"/>
</dbReference>
<evidence type="ECO:0000256" key="4">
    <source>
        <dbReference type="ARBA" id="ARBA00023157"/>
    </source>
</evidence>
<feature type="disulfide bond" evidence="5">
    <location>
        <begin position="52"/>
        <end position="107"/>
    </location>
</feature>
<evidence type="ECO:0000256" key="3">
    <source>
        <dbReference type="ARBA" id="ARBA00022900"/>
    </source>
</evidence>
<dbReference type="SUPFAM" id="SSF57247">
    <property type="entry name" value="Bowman-Birk inhibitor, BBI"/>
    <property type="match status" value="1"/>
</dbReference>
<dbReference type="SMART" id="SM00269">
    <property type="entry name" value="BowB"/>
    <property type="match status" value="1"/>
</dbReference>
<feature type="disulfide bond" evidence="5">
    <location>
        <begin position="56"/>
        <end position="103"/>
    </location>
</feature>
<evidence type="ECO:0000313" key="9">
    <source>
        <dbReference type="EMBL" id="KAI5428696.1"/>
    </source>
</evidence>
<dbReference type="Proteomes" id="UP001058974">
    <property type="component" value="Chromosome 3"/>
</dbReference>
<reference evidence="9 10" key="1">
    <citation type="journal article" date="2022" name="Nat. Genet.">
        <title>Improved pea reference genome and pan-genome highlight genomic features and evolutionary characteristics.</title>
        <authorList>
            <person name="Yang T."/>
            <person name="Liu R."/>
            <person name="Luo Y."/>
            <person name="Hu S."/>
            <person name="Wang D."/>
            <person name="Wang C."/>
            <person name="Pandey M.K."/>
            <person name="Ge S."/>
            <person name="Xu Q."/>
            <person name="Li N."/>
            <person name="Li G."/>
            <person name="Huang Y."/>
            <person name="Saxena R.K."/>
            <person name="Ji Y."/>
            <person name="Li M."/>
            <person name="Yan X."/>
            <person name="He Y."/>
            <person name="Liu Y."/>
            <person name="Wang X."/>
            <person name="Xiang C."/>
            <person name="Varshney R.K."/>
            <person name="Ding H."/>
            <person name="Gao S."/>
            <person name="Zong X."/>
        </authorList>
    </citation>
    <scope>NUCLEOTIDE SEQUENCE [LARGE SCALE GENOMIC DNA]</scope>
    <source>
        <strain evidence="9 10">cv. Zhongwan 6</strain>
    </source>
</reference>
<keyword evidence="3 6" id="KW-0722">Serine protease inhibitor</keyword>
<keyword evidence="7" id="KW-0732">Signal</keyword>
<dbReference type="GO" id="GO:0004867">
    <property type="term" value="F:serine-type endopeptidase inhibitor activity"/>
    <property type="evidence" value="ECO:0007669"/>
    <property type="project" value="UniProtKB-KW"/>
</dbReference>
<sequence>MELMMIKKTKMRLVLLLFLFLLSFTATVDVHLDPPFFKTQVLPNVKSKTTECCDKCICTKSNPPQCHCDDKLKLETCFTTCRKCVCSFSFTPECRCYDTKDSCYEPCN</sequence>
<dbReference type="Gramene" id="Psat03G0362400-T1">
    <property type="protein sequence ID" value="KAI5428696.1"/>
    <property type="gene ID" value="KIW84_033624"/>
</dbReference>
<dbReference type="AlphaFoldDB" id="A0A9D4XWE0"/>
<name>A0A9D4XWE0_PEA</name>
<feature type="disulfide bond" evidence="5">
    <location>
        <begin position="58"/>
        <end position="66"/>
    </location>
</feature>
<feature type="disulfide bond" evidence="5">
    <location>
        <begin position="77"/>
        <end position="84"/>
    </location>
</feature>
<dbReference type="GO" id="GO:0005576">
    <property type="term" value="C:extracellular region"/>
    <property type="evidence" value="ECO:0007669"/>
    <property type="project" value="InterPro"/>
</dbReference>
<evidence type="ECO:0000259" key="8">
    <source>
        <dbReference type="SMART" id="SM00269"/>
    </source>
</evidence>
<protein>
    <recommendedName>
        <fullName evidence="8">Bowman-Birk serine protease inhibitors family domain-containing protein</fullName>
    </recommendedName>
</protein>
<evidence type="ECO:0000256" key="6">
    <source>
        <dbReference type="RuleBase" id="RU003856"/>
    </source>
</evidence>
<evidence type="ECO:0000256" key="2">
    <source>
        <dbReference type="ARBA" id="ARBA00022690"/>
    </source>
</evidence>
<dbReference type="Gramene" id="PSAT_LOCUS12550_t1">
    <property type="protein sequence ID" value="CAL5192673.1"/>
    <property type="gene ID" value="PSAT_LOCUS12550"/>
</dbReference>
<feature type="domain" description="Bowman-Birk serine protease inhibitors family" evidence="8">
    <location>
        <begin position="52"/>
        <end position="107"/>
    </location>
</feature>
<comment type="similarity">
    <text evidence="1 6">Belongs to the Bowman-Birk serine protease inhibitor family.</text>
</comment>
<gene>
    <name evidence="9" type="ORF">KIW84_033624</name>
</gene>
<feature type="signal peptide" evidence="7">
    <location>
        <begin position="1"/>
        <end position="27"/>
    </location>
</feature>
<keyword evidence="2 6" id="KW-0646">Protease inhibitor</keyword>
<proteinExistence type="inferred from homology"/>
<evidence type="ECO:0000256" key="7">
    <source>
        <dbReference type="SAM" id="SignalP"/>
    </source>
</evidence>
<feature type="disulfide bond" evidence="5">
    <location>
        <begin position="86"/>
        <end position="94"/>
    </location>
</feature>
<feature type="disulfide bond" evidence="5">
    <location>
        <begin position="53"/>
        <end position="68"/>
    </location>
</feature>
<evidence type="ECO:0000313" key="10">
    <source>
        <dbReference type="Proteomes" id="UP001058974"/>
    </source>
</evidence>
<feature type="chain" id="PRO_5038789507" description="Bowman-Birk serine protease inhibitors family domain-containing protein" evidence="7">
    <location>
        <begin position="28"/>
        <end position="108"/>
    </location>
</feature>
<dbReference type="InterPro" id="IPR000877">
    <property type="entry name" value="Prot_inh_BBI"/>
</dbReference>
<dbReference type="EMBL" id="JAMSHJ010000003">
    <property type="protein sequence ID" value="KAI5428696.1"/>
    <property type="molecule type" value="Genomic_DNA"/>
</dbReference>
<keyword evidence="4 5" id="KW-1015">Disulfide bond</keyword>
<dbReference type="PANTHER" id="PTHR33479">
    <property type="entry name" value="BOWMAN-BIRK TYPE BRAN TRYPSIN INHIBITOR"/>
    <property type="match status" value="1"/>
</dbReference>
<evidence type="ECO:0000256" key="5">
    <source>
        <dbReference type="PIRSR" id="PIRSR600877-51"/>
    </source>
</evidence>
<evidence type="ECO:0000256" key="1">
    <source>
        <dbReference type="ARBA" id="ARBA00008506"/>
    </source>
</evidence>
<feature type="disulfide bond" evidence="5">
    <location>
        <begin position="81"/>
        <end position="96"/>
    </location>
</feature>
<dbReference type="CDD" id="cd00023">
    <property type="entry name" value="BBI"/>
    <property type="match status" value="1"/>
</dbReference>
<organism evidence="9 10">
    <name type="scientific">Pisum sativum</name>
    <name type="common">Garden pea</name>
    <name type="synonym">Lathyrus oleraceus</name>
    <dbReference type="NCBI Taxonomy" id="3888"/>
    <lineage>
        <taxon>Eukaryota</taxon>
        <taxon>Viridiplantae</taxon>
        <taxon>Streptophyta</taxon>
        <taxon>Embryophyta</taxon>
        <taxon>Tracheophyta</taxon>
        <taxon>Spermatophyta</taxon>
        <taxon>Magnoliopsida</taxon>
        <taxon>eudicotyledons</taxon>
        <taxon>Gunneridae</taxon>
        <taxon>Pentapetalae</taxon>
        <taxon>rosids</taxon>
        <taxon>fabids</taxon>
        <taxon>Fabales</taxon>
        <taxon>Fabaceae</taxon>
        <taxon>Papilionoideae</taxon>
        <taxon>50 kb inversion clade</taxon>
        <taxon>NPAAA clade</taxon>
        <taxon>Hologalegina</taxon>
        <taxon>IRL clade</taxon>
        <taxon>Fabeae</taxon>
        <taxon>Lathyrus</taxon>
    </lineage>
</organism>
<dbReference type="PANTHER" id="PTHR33479:SF18">
    <property type="entry name" value="INHIBITOR, PUTATIVE-RELATED"/>
    <property type="match status" value="1"/>
</dbReference>
<dbReference type="InterPro" id="IPR035995">
    <property type="entry name" value="Bowman-Birk_prot_inh"/>
</dbReference>
<comment type="caution">
    <text evidence="9">The sequence shown here is derived from an EMBL/GenBank/DDBJ whole genome shotgun (WGS) entry which is preliminary data.</text>
</comment>
<dbReference type="Pfam" id="PF00228">
    <property type="entry name" value="Bowman-Birk_leg"/>
    <property type="match status" value="1"/>
</dbReference>